<evidence type="ECO:0000313" key="3">
    <source>
        <dbReference type="EMBL" id="PCC53455.1"/>
    </source>
</evidence>
<dbReference type="Proteomes" id="UP000217881">
    <property type="component" value="Unassembled WGS sequence"/>
</dbReference>
<evidence type="ECO:0000259" key="1">
    <source>
        <dbReference type="Pfam" id="PF12728"/>
    </source>
</evidence>
<feature type="domain" description="Helix-turn-helix" evidence="1">
    <location>
        <begin position="9"/>
        <end position="60"/>
    </location>
</feature>
<dbReference type="AlphaFoldDB" id="A0A2A3ZPY9"/>
<dbReference type="SUPFAM" id="SSF46955">
    <property type="entry name" value="Putative DNA-binding domain"/>
    <property type="match status" value="1"/>
</dbReference>
<evidence type="ECO:0000313" key="5">
    <source>
        <dbReference type="Proteomes" id="UP000283000"/>
    </source>
</evidence>
<reference evidence="2 5" key="2">
    <citation type="submission" date="2017-12" db="EMBL/GenBank/DDBJ databases">
        <authorList>
            <person name="Levesque S."/>
        </authorList>
    </citation>
    <scope>NUCLEOTIDE SEQUENCE [LARGE SCALE GENOMIC DNA]</scope>
    <source>
        <strain evidence="2 5">SMQ-1417</strain>
    </source>
</reference>
<dbReference type="Proteomes" id="UP000283000">
    <property type="component" value="Chromosome"/>
</dbReference>
<protein>
    <submittedName>
        <fullName evidence="2">DNA-binding protein</fullName>
    </submittedName>
</protein>
<dbReference type="InterPro" id="IPR041657">
    <property type="entry name" value="HTH_17"/>
</dbReference>
<reference evidence="3 4" key="1">
    <citation type="journal article" date="2017" name="Elife">
        <title>Extensive horizontal gene transfer in cheese-associated bacteria.</title>
        <authorList>
            <person name="Bonham K.S."/>
            <person name="Wolfe B.E."/>
            <person name="Dutton R.J."/>
        </authorList>
    </citation>
    <scope>NUCLEOTIDE SEQUENCE [LARGE SCALE GENOMIC DNA]</scope>
    <source>
        <strain evidence="3 4">738_8</strain>
    </source>
</reference>
<dbReference type="InterPro" id="IPR009061">
    <property type="entry name" value="DNA-bd_dom_put_sf"/>
</dbReference>
<name>A0A2A3ZPY9_BREAU</name>
<dbReference type="Pfam" id="PF12728">
    <property type="entry name" value="HTH_17"/>
    <property type="match status" value="1"/>
</dbReference>
<dbReference type="RefSeq" id="WP_096146627.1">
    <property type="nucleotide sequence ID" value="NZ_CP025330.1"/>
</dbReference>
<keyword evidence="2" id="KW-0238">DNA-binding</keyword>
<sequence>MESQVVDRLLTARDVAEWLATSPATLCRWRQSGKGPRWVALGDASPRYRREDIESWIDEQASC</sequence>
<gene>
    <name evidence="3" type="ORF">CIK59_12120</name>
    <name evidence="2" type="ORF">CXR23_04910</name>
</gene>
<dbReference type="EMBL" id="CP025330">
    <property type="protein sequence ID" value="AZT92566.1"/>
    <property type="molecule type" value="Genomic_DNA"/>
</dbReference>
<organism evidence="3 4">
    <name type="scientific">Brevibacterium aurantiacum</name>
    <dbReference type="NCBI Taxonomy" id="273384"/>
    <lineage>
        <taxon>Bacteria</taxon>
        <taxon>Bacillati</taxon>
        <taxon>Actinomycetota</taxon>
        <taxon>Actinomycetes</taxon>
        <taxon>Micrococcales</taxon>
        <taxon>Brevibacteriaceae</taxon>
        <taxon>Brevibacterium</taxon>
    </lineage>
</organism>
<dbReference type="GO" id="GO:0003677">
    <property type="term" value="F:DNA binding"/>
    <property type="evidence" value="ECO:0007669"/>
    <property type="project" value="UniProtKB-KW"/>
</dbReference>
<accession>A0A2A3ZPY9</accession>
<proteinExistence type="predicted"/>
<evidence type="ECO:0000313" key="4">
    <source>
        <dbReference type="Proteomes" id="UP000217881"/>
    </source>
</evidence>
<dbReference type="EMBL" id="NRHA01000013">
    <property type="protein sequence ID" value="PCC53455.1"/>
    <property type="molecule type" value="Genomic_DNA"/>
</dbReference>
<reference evidence="2 5" key="3">
    <citation type="submission" date="2019-01" db="EMBL/GenBank/DDBJ databases">
        <title>Comparative genomic analysis of Brevibacterium aurantiacum sheds light on its evolution and its adaptation to smear-ripened cheeses.</title>
        <authorList>
            <person name="Moineau S."/>
        </authorList>
    </citation>
    <scope>NUCLEOTIDE SEQUENCE [LARGE SCALE GENOMIC DNA]</scope>
    <source>
        <strain evidence="2 5">SMQ-1417</strain>
    </source>
</reference>
<evidence type="ECO:0000313" key="2">
    <source>
        <dbReference type="EMBL" id="AZT92566.1"/>
    </source>
</evidence>